<keyword evidence="3" id="KW-1185">Reference proteome</keyword>
<dbReference type="CDD" id="cd01335">
    <property type="entry name" value="Radical_SAM"/>
    <property type="match status" value="1"/>
</dbReference>
<evidence type="ECO:0000313" key="3">
    <source>
        <dbReference type="Proteomes" id="UP000319817"/>
    </source>
</evidence>
<accession>A0A517NNE5</accession>
<dbReference type="InterPro" id="IPR058240">
    <property type="entry name" value="rSAM_sf"/>
</dbReference>
<dbReference type="InterPro" id="IPR007197">
    <property type="entry name" value="rSAM"/>
</dbReference>
<dbReference type="AlphaFoldDB" id="A0A517NNE5"/>
<dbReference type="RefSeq" id="WP_145416140.1">
    <property type="nucleotide sequence ID" value="NZ_CP036526.1"/>
</dbReference>
<dbReference type="Gene3D" id="3.80.30.20">
    <property type="entry name" value="tm_1862 like domain"/>
    <property type="match status" value="1"/>
</dbReference>
<dbReference type="PROSITE" id="PS51918">
    <property type="entry name" value="RADICAL_SAM"/>
    <property type="match status" value="1"/>
</dbReference>
<dbReference type="GO" id="GO:0003824">
    <property type="term" value="F:catalytic activity"/>
    <property type="evidence" value="ECO:0007669"/>
    <property type="project" value="InterPro"/>
</dbReference>
<dbReference type="Pfam" id="PF04055">
    <property type="entry name" value="Radical_SAM"/>
    <property type="match status" value="1"/>
</dbReference>
<dbReference type="PANTHER" id="PTHR42731:SF1">
    <property type="entry name" value="RADICAL SAM DOMAIN PROTEIN"/>
    <property type="match status" value="1"/>
</dbReference>
<dbReference type="SUPFAM" id="SSF102114">
    <property type="entry name" value="Radical SAM enzymes"/>
    <property type="match status" value="1"/>
</dbReference>
<sequence length="611" mass="69515">MINQKRRQQLEARVWPHVQTPAQYVGGERNIVVKDHSAVRGRLCLGFPDAYTIGMSHHGLQVLYSMMNRREDWCAERVFTPWPDMEQKLRECDIPLYSLETFTALSEFDVVGLSLQYEISSPNVLTMIDLGGIPMESVDRTMSDPLLVAGGPCCQNPEPMADYFDVMVLGDGEPSLEAVCDLWLKLKDKYRRDDGTFADGQQGIKQREEAVAEIARTLEYCYVPRFYVPEYSGDRITAINRTRTDVPETIAPAVISDLDGMPLPTSPIVPYVECVHDRIALEIMRGCPHLCRFCQSTVIKRPLRVREVETLVQAAVESYRNTGFNEISILSLSSSDYPHFEPLVKALHKEFKPLGVNISVPSLRVNDQLRSLPQLIGTQRRSSLTLAPEVARDDMRKQIRKKIKNSDLIEGCRAAFQNGFEGVKLYFMCGLPGEREVDLDGIIDLAETIATVGKEVKGRYARVTASVSNFVPKAHTPYQWNGMQSREYFKWAHKHLWSRRKVRSVNVKCHDIETSLLEGVLSRGDRRTGKAIRLAWERGARMDGWTEHLDPQRWWDAVADAGINVESQVHEKYELMDKLPWDHVNVKFGRAYLEKEQGRATVQLAEMANAK</sequence>
<dbReference type="InterPro" id="IPR023862">
    <property type="entry name" value="CHP03960_rSAM"/>
</dbReference>
<name>A0A517NNE5_9BACT</name>
<dbReference type="NCBIfam" id="TIGR03960">
    <property type="entry name" value="rSAM_fuse_unch"/>
    <property type="match status" value="1"/>
</dbReference>
<dbReference type="Pfam" id="PF19864">
    <property type="entry name" value="Radical_SAM_N2"/>
    <property type="match status" value="1"/>
</dbReference>
<protein>
    <submittedName>
        <fullName evidence="2">Radical SAM superfamily protein</fullName>
    </submittedName>
</protein>
<evidence type="ECO:0000259" key="1">
    <source>
        <dbReference type="PROSITE" id="PS51918"/>
    </source>
</evidence>
<dbReference type="InterPro" id="IPR023404">
    <property type="entry name" value="rSAM_horseshoe"/>
</dbReference>
<dbReference type="SMART" id="SM00729">
    <property type="entry name" value="Elp3"/>
    <property type="match status" value="1"/>
</dbReference>
<dbReference type="EMBL" id="CP036526">
    <property type="protein sequence ID" value="QDT08624.1"/>
    <property type="molecule type" value="Genomic_DNA"/>
</dbReference>
<organism evidence="2 3">
    <name type="scientific">Stieleria marina</name>
    <dbReference type="NCBI Taxonomy" id="1930275"/>
    <lineage>
        <taxon>Bacteria</taxon>
        <taxon>Pseudomonadati</taxon>
        <taxon>Planctomycetota</taxon>
        <taxon>Planctomycetia</taxon>
        <taxon>Pirellulales</taxon>
        <taxon>Pirellulaceae</taxon>
        <taxon>Stieleria</taxon>
    </lineage>
</organism>
<dbReference type="OrthoDB" id="9806827at2"/>
<dbReference type="SFLD" id="SFLDS00029">
    <property type="entry name" value="Radical_SAM"/>
    <property type="match status" value="1"/>
</dbReference>
<evidence type="ECO:0000313" key="2">
    <source>
        <dbReference type="EMBL" id="QDT08624.1"/>
    </source>
</evidence>
<dbReference type="SFLD" id="SFLDG01082">
    <property type="entry name" value="B12-binding_domain_containing"/>
    <property type="match status" value="1"/>
</dbReference>
<feature type="domain" description="Radical SAM core" evidence="1">
    <location>
        <begin position="273"/>
        <end position="506"/>
    </location>
</feature>
<dbReference type="PANTHER" id="PTHR42731">
    <property type="entry name" value="SLL1084 PROTEIN"/>
    <property type="match status" value="1"/>
</dbReference>
<gene>
    <name evidence="2" type="ORF">K239x_05640</name>
</gene>
<reference evidence="2 3" key="1">
    <citation type="submission" date="2019-02" db="EMBL/GenBank/DDBJ databases">
        <title>Deep-cultivation of Planctomycetes and their phenomic and genomic characterization uncovers novel biology.</title>
        <authorList>
            <person name="Wiegand S."/>
            <person name="Jogler M."/>
            <person name="Boedeker C."/>
            <person name="Pinto D."/>
            <person name="Vollmers J."/>
            <person name="Rivas-Marin E."/>
            <person name="Kohn T."/>
            <person name="Peeters S.H."/>
            <person name="Heuer A."/>
            <person name="Rast P."/>
            <person name="Oberbeckmann S."/>
            <person name="Bunk B."/>
            <person name="Jeske O."/>
            <person name="Meyerdierks A."/>
            <person name="Storesund J.E."/>
            <person name="Kallscheuer N."/>
            <person name="Luecker S."/>
            <person name="Lage O.M."/>
            <person name="Pohl T."/>
            <person name="Merkel B.J."/>
            <person name="Hornburger P."/>
            <person name="Mueller R.-W."/>
            <person name="Bruemmer F."/>
            <person name="Labrenz M."/>
            <person name="Spormann A.M."/>
            <person name="Op den Camp H."/>
            <person name="Overmann J."/>
            <person name="Amann R."/>
            <person name="Jetten M.S.M."/>
            <person name="Mascher T."/>
            <person name="Medema M.H."/>
            <person name="Devos D.P."/>
            <person name="Kaster A.-K."/>
            <person name="Ovreas L."/>
            <person name="Rohde M."/>
            <person name="Galperin M.Y."/>
            <person name="Jogler C."/>
        </authorList>
    </citation>
    <scope>NUCLEOTIDE SEQUENCE [LARGE SCALE GENOMIC DNA]</scope>
    <source>
        <strain evidence="2 3">K23_9</strain>
    </source>
</reference>
<dbReference type="InterPro" id="IPR045784">
    <property type="entry name" value="Radical_SAM_N2"/>
</dbReference>
<dbReference type="Proteomes" id="UP000319817">
    <property type="component" value="Chromosome"/>
</dbReference>
<dbReference type="GO" id="GO:0051536">
    <property type="term" value="F:iron-sulfur cluster binding"/>
    <property type="evidence" value="ECO:0007669"/>
    <property type="project" value="InterPro"/>
</dbReference>
<proteinExistence type="predicted"/>
<dbReference type="InterPro" id="IPR006638">
    <property type="entry name" value="Elp3/MiaA/NifB-like_rSAM"/>
</dbReference>